<keyword evidence="3" id="KW-1185">Reference proteome</keyword>
<protein>
    <submittedName>
        <fullName evidence="2">Alpha/beta fold hydrolase</fullName>
    </submittedName>
</protein>
<evidence type="ECO:0000313" key="2">
    <source>
        <dbReference type="EMBL" id="MFC3760800.1"/>
    </source>
</evidence>
<dbReference type="EMBL" id="JBHRZH010000006">
    <property type="protein sequence ID" value="MFC3760800.1"/>
    <property type="molecule type" value="Genomic_DNA"/>
</dbReference>
<evidence type="ECO:0000313" key="3">
    <source>
        <dbReference type="Proteomes" id="UP001595699"/>
    </source>
</evidence>
<dbReference type="InterPro" id="IPR000073">
    <property type="entry name" value="AB_hydrolase_1"/>
</dbReference>
<dbReference type="InterPro" id="IPR050471">
    <property type="entry name" value="AB_hydrolase"/>
</dbReference>
<accession>A0ABV7YAT9</accession>
<evidence type="ECO:0000259" key="1">
    <source>
        <dbReference type="Pfam" id="PF00561"/>
    </source>
</evidence>
<dbReference type="SUPFAM" id="SSF53474">
    <property type="entry name" value="alpha/beta-Hydrolases"/>
    <property type="match status" value="1"/>
</dbReference>
<dbReference type="InterPro" id="IPR029058">
    <property type="entry name" value="AB_hydrolase_fold"/>
</dbReference>
<dbReference type="PANTHER" id="PTHR43433">
    <property type="entry name" value="HYDROLASE, ALPHA/BETA FOLD FAMILY PROTEIN"/>
    <property type="match status" value="1"/>
</dbReference>
<proteinExistence type="predicted"/>
<name>A0ABV7YAT9_9ACTN</name>
<sequence>MTLSYRVAGTGTPLLLIHGAAEDASMLAPQAEAFAARGRRVIWYDRRGTGASSRADWPEGGVAQHVADAAELLRSLDAVPATVLGFSSGGVIALELAARHPELVERAIAWEPAAITALPDGADLHASILVPLDAQLAAQPGDWRAAFAVLIELMSGGAADLSSPEVQAQMVNAEAAVRDDARIITRHEFAPGSLPAGKVAVAIGKNAAPMHVAIAERLTAEVGAEPIIVEAADDHEVYLSQPDVLADALG</sequence>
<dbReference type="GO" id="GO:0016787">
    <property type="term" value="F:hydrolase activity"/>
    <property type="evidence" value="ECO:0007669"/>
    <property type="project" value="UniProtKB-KW"/>
</dbReference>
<dbReference type="PRINTS" id="PR00111">
    <property type="entry name" value="ABHYDROLASE"/>
</dbReference>
<dbReference type="PANTHER" id="PTHR43433:SF5">
    <property type="entry name" value="AB HYDROLASE-1 DOMAIN-CONTAINING PROTEIN"/>
    <property type="match status" value="1"/>
</dbReference>
<organism evidence="2 3">
    <name type="scientific">Tenggerimyces flavus</name>
    <dbReference type="NCBI Taxonomy" id="1708749"/>
    <lineage>
        <taxon>Bacteria</taxon>
        <taxon>Bacillati</taxon>
        <taxon>Actinomycetota</taxon>
        <taxon>Actinomycetes</taxon>
        <taxon>Propionibacteriales</taxon>
        <taxon>Nocardioidaceae</taxon>
        <taxon>Tenggerimyces</taxon>
    </lineage>
</organism>
<feature type="domain" description="AB hydrolase-1" evidence="1">
    <location>
        <begin position="13"/>
        <end position="122"/>
    </location>
</feature>
<reference evidence="3" key="1">
    <citation type="journal article" date="2019" name="Int. J. Syst. Evol. Microbiol.">
        <title>The Global Catalogue of Microorganisms (GCM) 10K type strain sequencing project: providing services to taxonomists for standard genome sequencing and annotation.</title>
        <authorList>
            <consortium name="The Broad Institute Genomics Platform"/>
            <consortium name="The Broad Institute Genome Sequencing Center for Infectious Disease"/>
            <person name="Wu L."/>
            <person name="Ma J."/>
        </authorList>
    </citation>
    <scope>NUCLEOTIDE SEQUENCE [LARGE SCALE GENOMIC DNA]</scope>
    <source>
        <strain evidence="3">CGMCC 4.7241</strain>
    </source>
</reference>
<dbReference type="Gene3D" id="3.40.50.1820">
    <property type="entry name" value="alpha/beta hydrolase"/>
    <property type="match status" value="1"/>
</dbReference>
<dbReference type="RefSeq" id="WP_205117048.1">
    <property type="nucleotide sequence ID" value="NZ_JAFBCM010000001.1"/>
</dbReference>
<keyword evidence="2" id="KW-0378">Hydrolase</keyword>
<gene>
    <name evidence="2" type="ORF">ACFOUW_08110</name>
</gene>
<comment type="caution">
    <text evidence="2">The sequence shown here is derived from an EMBL/GenBank/DDBJ whole genome shotgun (WGS) entry which is preliminary data.</text>
</comment>
<dbReference type="Proteomes" id="UP001595699">
    <property type="component" value="Unassembled WGS sequence"/>
</dbReference>
<dbReference type="Pfam" id="PF00561">
    <property type="entry name" value="Abhydrolase_1"/>
    <property type="match status" value="1"/>
</dbReference>